<evidence type="ECO:0000256" key="1">
    <source>
        <dbReference type="SAM" id="MobiDB-lite"/>
    </source>
</evidence>
<feature type="compositionally biased region" description="Low complexity" evidence="1">
    <location>
        <begin position="141"/>
        <end position="150"/>
    </location>
</feature>
<dbReference type="EMBL" id="JAUKUA010000002">
    <property type="protein sequence ID" value="KAK0725850.1"/>
    <property type="molecule type" value="Genomic_DNA"/>
</dbReference>
<reference evidence="2" key="1">
    <citation type="submission" date="2023-06" db="EMBL/GenBank/DDBJ databases">
        <title>Genome-scale phylogeny and comparative genomics of the fungal order Sordariales.</title>
        <authorList>
            <consortium name="Lawrence Berkeley National Laboratory"/>
            <person name="Hensen N."/>
            <person name="Bonometti L."/>
            <person name="Westerberg I."/>
            <person name="Brannstrom I.O."/>
            <person name="Guillou S."/>
            <person name="Cros-Aarteil S."/>
            <person name="Calhoun S."/>
            <person name="Haridas S."/>
            <person name="Kuo A."/>
            <person name="Mondo S."/>
            <person name="Pangilinan J."/>
            <person name="Riley R."/>
            <person name="Labutti K."/>
            <person name="Andreopoulos B."/>
            <person name="Lipzen A."/>
            <person name="Chen C."/>
            <person name="Yanf M."/>
            <person name="Daum C."/>
            <person name="Ng V."/>
            <person name="Clum A."/>
            <person name="Steindorff A."/>
            <person name="Ohm R."/>
            <person name="Martin F."/>
            <person name="Silar P."/>
            <person name="Natvig D."/>
            <person name="Lalanne C."/>
            <person name="Gautier V."/>
            <person name="Ament-Velasquez S.L."/>
            <person name="Kruys A."/>
            <person name="Hutchinson M.I."/>
            <person name="Powell A.J."/>
            <person name="Barry K."/>
            <person name="Miller A.N."/>
            <person name="Grigoriev I.V."/>
            <person name="Debuchy R."/>
            <person name="Gladieux P."/>
            <person name="Thoren M.H."/>
            <person name="Johannesson H."/>
        </authorList>
    </citation>
    <scope>NUCLEOTIDE SEQUENCE</scope>
    <source>
        <strain evidence="2">SMH4607-1</strain>
    </source>
</reference>
<feature type="compositionally biased region" description="Polar residues" evidence="1">
    <location>
        <begin position="157"/>
        <end position="167"/>
    </location>
</feature>
<gene>
    <name evidence="2" type="ORF">B0H67DRAFT_551311</name>
</gene>
<protein>
    <submittedName>
        <fullName evidence="2">Uncharacterized protein</fullName>
    </submittedName>
</protein>
<name>A0AA40B1J1_9PEZI</name>
<sequence>MPVLEGPMHMVVHYDTDSIFFYDSVTQVNFYIDGTGIEYEDSQEEEGAKIELSQYYMANHLERNGVSIFMARGQSVGTLLSRINDLHARETSGVEEAMRATSRVVARLISILEQRALARERLKSLKRASGNGYDHNDNGHNHSGNGQHPNSSDHNHSANGQHLNSEASENDRYRSDLI</sequence>
<comment type="caution">
    <text evidence="2">The sequence shown here is derived from an EMBL/GenBank/DDBJ whole genome shotgun (WGS) entry which is preliminary data.</text>
</comment>
<dbReference type="Proteomes" id="UP001172102">
    <property type="component" value="Unassembled WGS sequence"/>
</dbReference>
<evidence type="ECO:0000313" key="3">
    <source>
        <dbReference type="Proteomes" id="UP001172102"/>
    </source>
</evidence>
<dbReference type="AlphaFoldDB" id="A0AA40B1J1"/>
<feature type="compositionally biased region" description="Basic and acidic residues" evidence="1">
    <location>
        <begin position="169"/>
        <end position="178"/>
    </location>
</feature>
<accession>A0AA40B1J1</accession>
<organism evidence="2 3">
    <name type="scientific">Lasiosphaeris hirsuta</name>
    <dbReference type="NCBI Taxonomy" id="260670"/>
    <lineage>
        <taxon>Eukaryota</taxon>
        <taxon>Fungi</taxon>
        <taxon>Dikarya</taxon>
        <taxon>Ascomycota</taxon>
        <taxon>Pezizomycotina</taxon>
        <taxon>Sordariomycetes</taxon>
        <taxon>Sordariomycetidae</taxon>
        <taxon>Sordariales</taxon>
        <taxon>Lasiosphaeriaceae</taxon>
        <taxon>Lasiosphaeris</taxon>
    </lineage>
</organism>
<keyword evidence="3" id="KW-1185">Reference proteome</keyword>
<proteinExistence type="predicted"/>
<evidence type="ECO:0000313" key="2">
    <source>
        <dbReference type="EMBL" id="KAK0725850.1"/>
    </source>
</evidence>
<feature type="region of interest" description="Disordered" evidence="1">
    <location>
        <begin position="128"/>
        <end position="178"/>
    </location>
</feature>